<evidence type="ECO:0000313" key="9">
    <source>
        <dbReference type="RefSeq" id="XP_029010735.1"/>
    </source>
</evidence>
<feature type="chain" id="PRO_5028147121" evidence="6">
    <location>
        <begin position="24"/>
        <end position="99"/>
    </location>
</feature>
<evidence type="ECO:0000259" key="7">
    <source>
        <dbReference type="SMART" id="SM00199"/>
    </source>
</evidence>
<dbReference type="InterPro" id="IPR039809">
    <property type="entry name" value="Chemokine_b/g/d"/>
</dbReference>
<evidence type="ECO:0000256" key="2">
    <source>
        <dbReference type="ARBA" id="ARBA00010868"/>
    </source>
</evidence>
<evidence type="ECO:0000313" key="8">
    <source>
        <dbReference type="Proteomes" id="UP000515150"/>
    </source>
</evidence>
<dbReference type="InterPro" id="IPR036048">
    <property type="entry name" value="Interleukin_8-like_sf"/>
</dbReference>
<dbReference type="AlphaFoldDB" id="A0A6P7MX04"/>
<dbReference type="SUPFAM" id="SSF54117">
    <property type="entry name" value="Interleukin 8-like chemokines"/>
    <property type="match status" value="1"/>
</dbReference>
<organism evidence="8 9">
    <name type="scientific">Betta splendens</name>
    <name type="common">Siamese fighting fish</name>
    <dbReference type="NCBI Taxonomy" id="158456"/>
    <lineage>
        <taxon>Eukaryota</taxon>
        <taxon>Metazoa</taxon>
        <taxon>Chordata</taxon>
        <taxon>Craniata</taxon>
        <taxon>Vertebrata</taxon>
        <taxon>Euteleostomi</taxon>
        <taxon>Actinopterygii</taxon>
        <taxon>Neopterygii</taxon>
        <taxon>Teleostei</taxon>
        <taxon>Neoteleostei</taxon>
        <taxon>Acanthomorphata</taxon>
        <taxon>Anabantaria</taxon>
        <taxon>Anabantiformes</taxon>
        <taxon>Anabantoidei</taxon>
        <taxon>Osphronemidae</taxon>
        <taxon>Betta</taxon>
    </lineage>
</organism>
<name>A0A6P7MX04_BETSP</name>
<dbReference type="OrthoDB" id="9447832at2759"/>
<feature type="signal peptide" evidence="6">
    <location>
        <begin position="1"/>
        <end position="23"/>
    </location>
</feature>
<dbReference type="Gene3D" id="2.40.50.40">
    <property type="match status" value="1"/>
</dbReference>
<keyword evidence="5 6" id="KW-0732">Signal</keyword>
<gene>
    <name evidence="9" type="primary">LOC114857950</name>
</gene>
<evidence type="ECO:0000256" key="6">
    <source>
        <dbReference type="SAM" id="SignalP"/>
    </source>
</evidence>
<comment type="subcellular location">
    <subcellularLocation>
        <location evidence="1">Secreted</location>
    </subcellularLocation>
</comment>
<evidence type="ECO:0000256" key="5">
    <source>
        <dbReference type="ARBA" id="ARBA00022729"/>
    </source>
</evidence>
<evidence type="ECO:0000256" key="1">
    <source>
        <dbReference type="ARBA" id="ARBA00004613"/>
    </source>
</evidence>
<dbReference type="CDD" id="cd00272">
    <property type="entry name" value="Chemokine_CC"/>
    <property type="match status" value="1"/>
</dbReference>
<reference evidence="9" key="1">
    <citation type="submission" date="2025-08" db="UniProtKB">
        <authorList>
            <consortium name="RefSeq"/>
        </authorList>
    </citation>
    <scope>IDENTIFICATION</scope>
</reference>
<evidence type="ECO:0000256" key="4">
    <source>
        <dbReference type="ARBA" id="ARBA00022525"/>
    </source>
</evidence>
<keyword evidence="4" id="KW-0964">Secreted</keyword>
<accession>A0A6P7MX04</accession>
<evidence type="ECO:0000256" key="3">
    <source>
        <dbReference type="ARBA" id="ARBA00022514"/>
    </source>
</evidence>
<dbReference type="PANTHER" id="PTHR12015">
    <property type="entry name" value="SMALL INDUCIBLE CYTOKINE A"/>
    <property type="match status" value="1"/>
</dbReference>
<dbReference type="PANTHER" id="PTHR12015:SF183">
    <property type="entry name" value="C-C MOTIF CHEMOKINE 3"/>
    <property type="match status" value="1"/>
</dbReference>
<dbReference type="KEGG" id="bspl:114857950"/>
<dbReference type="GeneID" id="114857950"/>
<protein>
    <submittedName>
        <fullName evidence="9">Monocyte chemotactic protein 1B-like</fullName>
    </submittedName>
</protein>
<keyword evidence="3" id="KW-0202">Cytokine</keyword>
<dbReference type="Proteomes" id="UP000515150">
    <property type="component" value="Chromosome 6"/>
</dbReference>
<dbReference type="FunFam" id="2.40.50.40:FF:000002">
    <property type="entry name" value="C-C motif chemokine"/>
    <property type="match status" value="1"/>
</dbReference>
<dbReference type="RefSeq" id="XP_029010735.1">
    <property type="nucleotide sequence ID" value="XM_029154902.3"/>
</dbReference>
<dbReference type="GO" id="GO:0005615">
    <property type="term" value="C:extracellular space"/>
    <property type="evidence" value="ECO:0007669"/>
    <property type="project" value="UniProtKB-KW"/>
</dbReference>
<sequence>MAAPRLTLVVVALMLAAITLCEGLRGAGPKKCCFRFNEKQVPEEKVVSYVKTSQRCSKQAVLLNTKAGHQLCVRPSAAWVKELMSSLDAKYLAGERSSA</sequence>
<dbReference type="GO" id="GO:0006955">
    <property type="term" value="P:immune response"/>
    <property type="evidence" value="ECO:0007669"/>
    <property type="project" value="InterPro"/>
</dbReference>
<feature type="domain" description="Chemokine interleukin-8-like" evidence="7">
    <location>
        <begin position="29"/>
        <end position="87"/>
    </location>
</feature>
<keyword evidence="8" id="KW-1185">Reference proteome</keyword>
<comment type="similarity">
    <text evidence="2">Belongs to the intercrine beta (chemokine CC) family.</text>
</comment>
<proteinExistence type="inferred from homology"/>
<dbReference type="InterPro" id="IPR001811">
    <property type="entry name" value="Chemokine_IL8-like_dom"/>
</dbReference>
<dbReference type="InParanoid" id="A0A6P7MX04"/>
<dbReference type="GO" id="GO:0008009">
    <property type="term" value="F:chemokine activity"/>
    <property type="evidence" value="ECO:0007669"/>
    <property type="project" value="InterPro"/>
</dbReference>
<dbReference type="SMART" id="SM00199">
    <property type="entry name" value="SCY"/>
    <property type="match status" value="1"/>
</dbReference>
<dbReference type="FunCoup" id="A0A6P7MX04">
    <property type="interactions" value="1079"/>
</dbReference>
<dbReference type="Pfam" id="PF00048">
    <property type="entry name" value="IL8"/>
    <property type="match status" value="1"/>
</dbReference>